<dbReference type="EMBL" id="VLNR01000007">
    <property type="protein sequence ID" value="TSE10409.1"/>
    <property type="molecule type" value="Genomic_DNA"/>
</dbReference>
<comment type="caution">
    <text evidence="1">The sequence shown here is derived from an EMBL/GenBank/DDBJ whole genome shotgun (WGS) entry which is preliminary data.</text>
</comment>
<gene>
    <name evidence="1" type="ORF">FOF46_05070</name>
</gene>
<organism evidence="1 2">
    <name type="scientific">Aquimarina algiphila</name>
    <dbReference type="NCBI Taxonomy" id="2047982"/>
    <lineage>
        <taxon>Bacteria</taxon>
        <taxon>Pseudomonadati</taxon>
        <taxon>Bacteroidota</taxon>
        <taxon>Flavobacteriia</taxon>
        <taxon>Flavobacteriales</taxon>
        <taxon>Flavobacteriaceae</taxon>
        <taxon>Aquimarina</taxon>
    </lineage>
</organism>
<reference evidence="1 2" key="1">
    <citation type="submission" date="2019-07" db="EMBL/GenBank/DDBJ databases">
        <title>The draft genome sequence of Aquimarina algiphila M91.</title>
        <authorList>
            <person name="Meng X."/>
        </authorList>
    </citation>
    <scope>NUCLEOTIDE SEQUENCE [LARGE SCALE GENOMIC DNA]</scope>
    <source>
        <strain evidence="1 2">M91</strain>
    </source>
</reference>
<dbReference type="RefSeq" id="WP_109433908.1">
    <property type="nucleotide sequence ID" value="NZ_CANLFO010000006.1"/>
</dbReference>
<dbReference type="AlphaFoldDB" id="A0A554VPK1"/>
<evidence type="ECO:0000313" key="2">
    <source>
        <dbReference type="Proteomes" id="UP000318833"/>
    </source>
</evidence>
<protein>
    <submittedName>
        <fullName evidence="1">Uncharacterized protein</fullName>
    </submittedName>
</protein>
<name>A0A554VPK1_9FLAO</name>
<dbReference type="OrthoDB" id="1235206at2"/>
<evidence type="ECO:0000313" key="1">
    <source>
        <dbReference type="EMBL" id="TSE10409.1"/>
    </source>
</evidence>
<dbReference type="Proteomes" id="UP000318833">
    <property type="component" value="Unassembled WGS sequence"/>
</dbReference>
<accession>A0A554VPK1</accession>
<sequence>MPIVERSQLRGYFGVGDRPTSGQFRDLIDSMFNLAEDEFPSIQTQGWTTNIILDEDFDIDVDRGVIDALDVILIPAGSNQLNTIRTVFEVSSGRTGDAIVTFFMMYVSDNLNEDYEAFPLYGETLFNHMVLSEETITIPNSSETTIVDEYIRVDLPLEYENMRVAAFGVQMENVNTDFLSTIFVGYEYS</sequence>
<proteinExistence type="predicted"/>
<keyword evidence="2" id="KW-1185">Reference proteome</keyword>